<dbReference type="Gene3D" id="3.30.70.2740">
    <property type="match status" value="1"/>
</dbReference>
<keyword evidence="16" id="KW-1185">Reference proteome</keyword>
<dbReference type="CTD" id="197257"/>
<evidence type="ECO:0000259" key="15">
    <source>
        <dbReference type="PROSITE" id="PS51387"/>
    </source>
</evidence>
<evidence type="ECO:0000256" key="9">
    <source>
        <dbReference type="ARBA" id="ARBA00023128"/>
    </source>
</evidence>
<dbReference type="Proteomes" id="UP001318040">
    <property type="component" value="Chromosome 69"/>
</dbReference>
<evidence type="ECO:0000256" key="1">
    <source>
        <dbReference type="ARBA" id="ARBA00001974"/>
    </source>
</evidence>
<dbReference type="AlphaFoldDB" id="A0AAJ7UGI3"/>
<comment type="cofactor">
    <cofactor evidence="1">
        <name>FAD</name>
        <dbReference type="ChEBI" id="CHEBI:57692"/>
    </cofactor>
</comment>
<evidence type="ECO:0000256" key="12">
    <source>
        <dbReference type="ARBA" id="ARBA00053432"/>
    </source>
</evidence>
<dbReference type="Gene3D" id="1.10.45.10">
    <property type="entry name" value="Vanillyl-alcohol Oxidase, Chain A, domain 4"/>
    <property type="match status" value="1"/>
</dbReference>
<evidence type="ECO:0000256" key="2">
    <source>
        <dbReference type="ARBA" id="ARBA00004173"/>
    </source>
</evidence>
<dbReference type="FunFam" id="3.30.465.10:FF:000030">
    <property type="entry name" value="probable D-lactate dehydrogenase, mitochondrial"/>
    <property type="match status" value="1"/>
</dbReference>
<keyword evidence="6" id="KW-0809">Transit peptide</keyword>
<name>A0AAJ7UGI3_PETMA</name>
<dbReference type="InterPro" id="IPR006094">
    <property type="entry name" value="Oxid_FAD_bind_N"/>
</dbReference>
<organism evidence="16 17">
    <name type="scientific">Petromyzon marinus</name>
    <name type="common">Sea lamprey</name>
    <dbReference type="NCBI Taxonomy" id="7757"/>
    <lineage>
        <taxon>Eukaryota</taxon>
        <taxon>Metazoa</taxon>
        <taxon>Chordata</taxon>
        <taxon>Craniata</taxon>
        <taxon>Vertebrata</taxon>
        <taxon>Cyclostomata</taxon>
        <taxon>Hyperoartia</taxon>
        <taxon>Petromyzontiformes</taxon>
        <taxon>Petromyzontidae</taxon>
        <taxon>Petromyzon</taxon>
    </lineage>
</organism>
<evidence type="ECO:0000256" key="3">
    <source>
        <dbReference type="ARBA" id="ARBA00008000"/>
    </source>
</evidence>
<dbReference type="GO" id="GO:0004458">
    <property type="term" value="F:D-lactate dehydrogenase (cytochrome) activity"/>
    <property type="evidence" value="ECO:0007669"/>
    <property type="project" value="UniProtKB-EC"/>
</dbReference>
<dbReference type="InterPro" id="IPR016164">
    <property type="entry name" value="FAD-linked_Oxase-like_C"/>
</dbReference>
<dbReference type="GO" id="GO:1903457">
    <property type="term" value="P:lactate catabolic process"/>
    <property type="evidence" value="ECO:0007669"/>
    <property type="project" value="TreeGrafter"/>
</dbReference>
<comment type="similarity">
    <text evidence="3">Belongs to the FAD-binding oxidoreductase/transferase type 4 family.</text>
</comment>
<evidence type="ECO:0000313" key="16">
    <source>
        <dbReference type="Proteomes" id="UP001318040"/>
    </source>
</evidence>
<evidence type="ECO:0000256" key="7">
    <source>
        <dbReference type="ARBA" id="ARBA00022990"/>
    </source>
</evidence>
<dbReference type="GO" id="GO:0008720">
    <property type="term" value="F:D-lactate dehydrogenase (NAD+) activity"/>
    <property type="evidence" value="ECO:0007669"/>
    <property type="project" value="TreeGrafter"/>
</dbReference>
<dbReference type="Gene3D" id="3.30.465.10">
    <property type="match status" value="1"/>
</dbReference>
<protein>
    <recommendedName>
        <fullName evidence="14">Probable D-lactate dehydrogenase, mitochondrial</fullName>
        <ecNumber evidence="10">1.1.2.4</ecNumber>
    </recommendedName>
</protein>
<dbReference type="EC" id="1.1.2.4" evidence="10"/>
<dbReference type="InterPro" id="IPR016169">
    <property type="entry name" value="FAD-bd_PCMH_sub2"/>
</dbReference>
<gene>
    <name evidence="17" type="primary">LDHD</name>
</gene>
<dbReference type="InterPro" id="IPR004113">
    <property type="entry name" value="FAD-bd_oxidored_4_C"/>
</dbReference>
<accession>A0AAJ7UGI3</accession>
<keyword evidence="4" id="KW-0285">Flavoprotein</keyword>
<dbReference type="InterPro" id="IPR036318">
    <property type="entry name" value="FAD-bd_PCMH-like_sf"/>
</dbReference>
<feature type="domain" description="FAD-binding PCMH-type" evidence="15">
    <location>
        <begin position="63"/>
        <end position="244"/>
    </location>
</feature>
<evidence type="ECO:0000256" key="10">
    <source>
        <dbReference type="ARBA" id="ARBA00038897"/>
    </source>
</evidence>
<evidence type="ECO:0000256" key="5">
    <source>
        <dbReference type="ARBA" id="ARBA00022827"/>
    </source>
</evidence>
<dbReference type="Pfam" id="PF02913">
    <property type="entry name" value="FAD-oxidase_C"/>
    <property type="match status" value="1"/>
</dbReference>
<proteinExistence type="inferred from homology"/>
<dbReference type="PANTHER" id="PTHR11748">
    <property type="entry name" value="D-LACTATE DEHYDROGENASE"/>
    <property type="match status" value="1"/>
</dbReference>
<keyword evidence="9" id="KW-0496">Mitochondrion</keyword>
<dbReference type="GO" id="GO:0071949">
    <property type="term" value="F:FAD binding"/>
    <property type="evidence" value="ECO:0007669"/>
    <property type="project" value="InterPro"/>
</dbReference>
<dbReference type="KEGG" id="pmrn:116957009"/>
<evidence type="ECO:0000256" key="4">
    <source>
        <dbReference type="ARBA" id="ARBA00022630"/>
    </source>
</evidence>
<dbReference type="SUPFAM" id="SSF55103">
    <property type="entry name" value="FAD-linked oxidases, C-terminal domain"/>
    <property type="match status" value="1"/>
</dbReference>
<evidence type="ECO:0000256" key="8">
    <source>
        <dbReference type="ARBA" id="ARBA00023002"/>
    </source>
</evidence>
<dbReference type="FunFam" id="3.30.43.10:FF:000010">
    <property type="entry name" value="probable D-lactate dehydrogenase, mitochondrial"/>
    <property type="match status" value="1"/>
</dbReference>
<comment type="subunit">
    <text evidence="13">Interacts with CSRP3.</text>
</comment>
<comment type="catalytic activity">
    <reaction evidence="11">
        <text>(R)-lactate + 2 Fe(III)-[cytochrome c] = 2 Fe(II)-[cytochrome c] + pyruvate + 2 H(+)</text>
        <dbReference type="Rhea" id="RHEA:13521"/>
        <dbReference type="Rhea" id="RHEA-COMP:10350"/>
        <dbReference type="Rhea" id="RHEA-COMP:14399"/>
        <dbReference type="ChEBI" id="CHEBI:15361"/>
        <dbReference type="ChEBI" id="CHEBI:15378"/>
        <dbReference type="ChEBI" id="CHEBI:16004"/>
        <dbReference type="ChEBI" id="CHEBI:29033"/>
        <dbReference type="ChEBI" id="CHEBI:29034"/>
        <dbReference type="EC" id="1.1.2.4"/>
    </reaction>
    <physiologicalReaction direction="left-to-right" evidence="11">
        <dbReference type="Rhea" id="RHEA:13522"/>
    </physiologicalReaction>
</comment>
<dbReference type="Pfam" id="PF01565">
    <property type="entry name" value="FAD_binding_4"/>
    <property type="match status" value="1"/>
</dbReference>
<dbReference type="FunFam" id="3.30.70.2740:FF:000001">
    <property type="entry name" value="D-lactate dehydrogenase mitochondrial"/>
    <property type="match status" value="1"/>
</dbReference>
<keyword evidence="5" id="KW-0274">FAD</keyword>
<reference evidence="17" key="1">
    <citation type="submission" date="2025-08" db="UniProtKB">
        <authorList>
            <consortium name="RefSeq"/>
        </authorList>
    </citation>
    <scope>IDENTIFICATION</scope>
    <source>
        <tissue evidence="17">Sperm</tissue>
    </source>
</reference>
<dbReference type="RefSeq" id="XP_032834810.1">
    <property type="nucleotide sequence ID" value="XM_032978919.1"/>
</dbReference>
<comment type="function">
    <text evidence="12">Involved in D-lactate, but not L-lactate catabolic process.</text>
</comment>
<dbReference type="PROSITE" id="PS51387">
    <property type="entry name" value="FAD_PCMH"/>
    <property type="match status" value="1"/>
</dbReference>
<sequence>MALWSILKVRVRASLRNFQRPLTTIASRVDERVRVRLGEVVGSENVSSSLAVREQHGRDESFHACKPPDVVVWPENTAQVRQLARICYDHSVPMVPYGTGTGIEGGVVAEEGGVCFDLSRMTDIVDLHEEDLDVTVQPGVTRVALNTHLRHTGLWFPVDPGADASLCGMAATSASGTHTTRYGSMRENVANLEVVLADGRLLHTAGEGRHTRKTSAGYNLTNLFVGSEGTLGIITSATLRLFPLPEAVASAVCPMPSVTAAGECTLQLLRSGVPLARIELLDDVMMDACNRYKGLDYAVQPTLFLEFHGTPASVQEQIRTAEEVLSGYGAGQLRWALAASERARLWEARHQAYYAARALRPGSVGYVTDVCVPISKLPEVITTTKEDLIQSRLTGPIAGHVGDGNFHCILAFSEHGEQERQRITEFCHRLVTRALAVGGTCTGEHGVGVGKRGYLLDEVGETGLEVMRQLKRALDPKGLMNPGKVV</sequence>
<dbReference type="PANTHER" id="PTHR11748:SF111">
    <property type="entry name" value="D-LACTATE DEHYDROGENASE, MITOCHONDRIAL-RELATED"/>
    <property type="match status" value="1"/>
</dbReference>
<dbReference type="GO" id="GO:0005739">
    <property type="term" value="C:mitochondrion"/>
    <property type="evidence" value="ECO:0007669"/>
    <property type="project" value="UniProtKB-SubCell"/>
</dbReference>
<keyword evidence="8" id="KW-0560">Oxidoreductase</keyword>
<dbReference type="InterPro" id="IPR016166">
    <property type="entry name" value="FAD-bd_PCMH"/>
</dbReference>
<evidence type="ECO:0000256" key="14">
    <source>
        <dbReference type="ARBA" id="ARBA00072812"/>
    </source>
</evidence>
<evidence type="ECO:0000256" key="13">
    <source>
        <dbReference type="ARBA" id="ARBA00063083"/>
    </source>
</evidence>
<dbReference type="FunFam" id="1.10.45.10:FF:000001">
    <property type="entry name" value="D-lactate dehydrogenase mitochondrial"/>
    <property type="match status" value="1"/>
</dbReference>
<evidence type="ECO:0000256" key="11">
    <source>
        <dbReference type="ARBA" id="ARBA00051477"/>
    </source>
</evidence>
<dbReference type="InterPro" id="IPR016171">
    <property type="entry name" value="Vanillyl_alc_oxidase_C-sub2"/>
</dbReference>
<evidence type="ECO:0000256" key="6">
    <source>
        <dbReference type="ARBA" id="ARBA00022946"/>
    </source>
</evidence>
<dbReference type="SUPFAM" id="SSF56176">
    <property type="entry name" value="FAD-binding/transporter-associated domain-like"/>
    <property type="match status" value="1"/>
</dbReference>
<keyword evidence="7" id="KW-0007">Acetylation</keyword>
<evidence type="ECO:0000313" key="17">
    <source>
        <dbReference type="RefSeq" id="XP_032834810.1"/>
    </source>
</evidence>
<comment type="subcellular location">
    <subcellularLocation>
        <location evidence="2">Mitochondrion</location>
    </subcellularLocation>
</comment>